<keyword evidence="3" id="KW-0479">Metal-binding</keyword>
<evidence type="ECO:0000256" key="3">
    <source>
        <dbReference type="ARBA" id="ARBA00022723"/>
    </source>
</evidence>
<dbReference type="GeneID" id="55536240"/>
<evidence type="ECO:0000256" key="2">
    <source>
        <dbReference type="ARBA" id="ARBA00010211"/>
    </source>
</evidence>
<comment type="cofactor">
    <cofactor evidence="1">
        <name>Mg(2+)</name>
        <dbReference type="ChEBI" id="CHEBI:18420"/>
    </cofactor>
</comment>
<dbReference type="SUPFAM" id="SSF56529">
    <property type="entry name" value="FAH"/>
    <property type="match status" value="1"/>
</dbReference>
<sequence length="315" mass="34237">MKYQLFTYADKSGAAGTGIAVKQKLFSLAGVAAGGALAGKSVMHLLEDWENSHDLLLSVTGQLVDFSDRYLPHILDANEITFLPPVTHPGAVYCAGANYRDHVEAMARAFNHKLVVDPKAQGIPPWHFMKSGKATLAGHREAVPFPSHTSMLDWEAELAVVIGRRASKVTVDDALRYVAGYTCSNDLSARDNLARANIDVSSPFRFDWIGHKCFAGSCPIGPFLTPAAFIESPENLNIRLWINGVLRQDSNTNKHLYGVADQISYLSQRMDLLPGDIILTGTPAGVGMESGTFLKRGDVIKVWIEGLGELETTIA</sequence>
<evidence type="ECO:0000259" key="4">
    <source>
        <dbReference type="Pfam" id="PF01557"/>
    </source>
</evidence>
<proteinExistence type="inferred from homology"/>
<dbReference type="Gene3D" id="3.90.850.10">
    <property type="entry name" value="Fumarylacetoacetase-like, C-terminal domain"/>
    <property type="match status" value="1"/>
</dbReference>
<gene>
    <name evidence="5" type="ORF">C2L64_49270</name>
</gene>
<dbReference type="Pfam" id="PF01557">
    <property type="entry name" value="FAA_hydrolase"/>
    <property type="match status" value="1"/>
</dbReference>
<dbReference type="GO" id="GO:0044281">
    <property type="term" value="P:small molecule metabolic process"/>
    <property type="evidence" value="ECO:0007669"/>
    <property type="project" value="UniProtKB-ARBA"/>
</dbReference>
<name>A0AAN1JLM4_9BURK</name>
<reference evidence="5 6" key="1">
    <citation type="submission" date="2018-01" db="EMBL/GenBank/DDBJ databases">
        <title>Species boundaries and ecological features among Paraburkholderia terrae DSMZ17804T, P. hospita DSMZ17164T and P. caribensis DSMZ13236T.</title>
        <authorList>
            <person name="Pratama A.A."/>
        </authorList>
    </citation>
    <scope>NUCLEOTIDE SEQUENCE [LARGE SCALE GENOMIC DNA]</scope>
    <source>
        <strain evidence="5 6">DSM 17164</strain>
    </source>
</reference>
<dbReference type="InterPro" id="IPR051121">
    <property type="entry name" value="FAH"/>
</dbReference>
<dbReference type="AlphaFoldDB" id="A0AAN1JLM4"/>
<dbReference type="InterPro" id="IPR036663">
    <property type="entry name" value="Fumarylacetoacetase_C_sf"/>
</dbReference>
<evidence type="ECO:0000313" key="5">
    <source>
        <dbReference type="EMBL" id="AUT76266.1"/>
    </source>
</evidence>
<dbReference type="PANTHER" id="PTHR42796">
    <property type="entry name" value="FUMARYLACETOACETATE HYDROLASE DOMAIN-CONTAINING PROTEIN 2A-RELATED"/>
    <property type="match status" value="1"/>
</dbReference>
<organism evidence="5 6">
    <name type="scientific">Paraburkholderia hospita</name>
    <dbReference type="NCBI Taxonomy" id="169430"/>
    <lineage>
        <taxon>Bacteria</taxon>
        <taxon>Pseudomonadati</taxon>
        <taxon>Pseudomonadota</taxon>
        <taxon>Betaproteobacteria</taxon>
        <taxon>Burkholderiales</taxon>
        <taxon>Burkholderiaceae</taxon>
        <taxon>Paraburkholderia</taxon>
    </lineage>
</organism>
<dbReference type="Proteomes" id="UP000236649">
    <property type="component" value="Chromosome 5"/>
</dbReference>
<feature type="domain" description="Fumarylacetoacetase-like C-terminal" evidence="4">
    <location>
        <begin position="92"/>
        <end position="314"/>
    </location>
</feature>
<dbReference type="EMBL" id="CP026109">
    <property type="protein sequence ID" value="AUT76266.1"/>
    <property type="molecule type" value="Genomic_DNA"/>
</dbReference>
<accession>A0AAN1JLM4</accession>
<dbReference type="RefSeq" id="WP_090836521.1">
    <property type="nucleotide sequence ID" value="NZ_CADFGJ010000029.1"/>
</dbReference>
<dbReference type="GO" id="GO:0046872">
    <property type="term" value="F:metal ion binding"/>
    <property type="evidence" value="ECO:0007669"/>
    <property type="project" value="UniProtKB-KW"/>
</dbReference>
<evidence type="ECO:0000256" key="1">
    <source>
        <dbReference type="ARBA" id="ARBA00001946"/>
    </source>
</evidence>
<dbReference type="InterPro" id="IPR011234">
    <property type="entry name" value="Fumarylacetoacetase-like_C"/>
</dbReference>
<evidence type="ECO:0000313" key="6">
    <source>
        <dbReference type="Proteomes" id="UP000236649"/>
    </source>
</evidence>
<protein>
    <submittedName>
        <fullName evidence="5">2-keto-4-pentenoate hydratase</fullName>
    </submittedName>
</protein>
<dbReference type="GO" id="GO:0003824">
    <property type="term" value="F:catalytic activity"/>
    <property type="evidence" value="ECO:0007669"/>
    <property type="project" value="InterPro"/>
</dbReference>
<dbReference type="PANTHER" id="PTHR42796:SF4">
    <property type="entry name" value="FUMARYLACETOACETATE HYDROLASE DOMAIN-CONTAINING PROTEIN 2A"/>
    <property type="match status" value="1"/>
</dbReference>
<dbReference type="KEGG" id="phs:C2L64_49270"/>
<comment type="similarity">
    <text evidence="2">Belongs to the FAH family.</text>
</comment>